<reference evidence="11" key="1">
    <citation type="submission" date="2009-05" db="EMBL/GenBank/DDBJ databases">
        <title>Complete sequence of Tolumonas auensis DSM 9187.</title>
        <authorList>
            <consortium name="US DOE Joint Genome Institute"/>
            <person name="Lucas S."/>
            <person name="Copeland A."/>
            <person name="Lapidus A."/>
            <person name="Glavina del Rio T."/>
            <person name="Tice H."/>
            <person name="Bruce D."/>
            <person name="Goodwin L."/>
            <person name="Pitluck S."/>
            <person name="Chertkov O."/>
            <person name="Brettin T."/>
            <person name="Detter J.C."/>
            <person name="Han C."/>
            <person name="Larimer F."/>
            <person name="Land M."/>
            <person name="Hauser L."/>
            <person name="Kyrpides N."/>
            <person name="Mikhailova N."/>
            <person name="Spring S."/>
            <person name="Beller H."/>
        </authorList>
    </citation>
    <scope>NUCLEOTIDE SEQUENCE [LARGE SCALE GENOMIC DNA]</scope>
    <source>
        <strain evidence="11">DSM 9187 / TA4</strain>
    </source>
</reference>
<dbReference type="eggNOG" id="COG4615">
    <property type="taxonomic scope" value="Bacteria"/>
</dbReference>
<dbReference type="GO" id="GO:0015833">
    <property type="term" value="P:peptide transport"/>
    <property type="evidence" value="ECO:0007669"/>
    <property type="project" value="InterPro"/>
</dbReference>
<dbReference type="STRING" id="595494.Tola_1489"/>
<feature type="transmembrane region" description="Helical" evidence="7">
    <location>
        <begin position="56"/>
        <end position="80"/>
    </location>
</feature>
<dbReference type="InterPro" id="IPR017871">
    <property type="entry name" value="ABC_transporter-like_CS"/>
</dbReference>
<dbReference type="RefSeq" id="WP_015878575.1">
    <property type="nucleotide sequence ID" value="NC_012691.1"/>
</dbReference>
<evidence type="ECO:0000256" key="1">
    <source>
        <dbReference type="ARBA" id="ARBA00004651"/>
    </source>
</evidence>
<dbReference type="GO" id="GO:0005524">
    <property type="term" value="F:ATP binding"/>
    <property type="evidence" value="ECO:0007669"/>
    <property type="project" value="UniProtKB-KW"/>
</dbReference>
<dbReference type="Gene3D" id="3.40.50.300">
    <property type="entry name" value="P-loop containing nucleotide triphosphate hydrolases"/>
    <property type="match status" value="1"/>
</dbReference>
<feature type="transmembrane region" description="Helical" evidence="7">
    <location>
        <begin position="241"/>
        <end position="260"/>
    </location>
</feature>
<dbReference type="KEGG" id="tau:Tola_1489"/>
<keyword evidence="3" id="KW-0547">Nucleotide-binding</keyword>
<evidence type="ECO:0000313" key="10">
    <source>
        <dbReference type="EMBL" id="ACQ93103.1"/>
    </source>
</evidence>
<dbReference type="AlphaFoldDB" id="C4LET6"/>
<reference evidence="10 11" key="2">
    <citation type="journal article" date="2011" name="Stand. Genomic Sci.">
        <title>Complete genome sequence of Tolumonas auensis type strain (TA 4).</title>
        <authorList>
            <person name="Chertkov O."/>
            <person name="Copeland A."/>
            <person name="Lucas S."/>
            <person name="Lapidus A."/>
            <person name="Berry K.W."/>
            <person name="Detter J.C."/>
            <person name="Del Rio T.G."/>
            <person name="Hammon N."/>
            <person name="Dalin E."/>
            <person name="Tice H."/>
            <person name="Pitluck S."/>
            <person name="Richardson P."/>
            <person name="Bruce D."/>
            <person name="Goodwin L."/>
            <person name="Han C."/>
            <person name="Tapia R."/>
            <person name="Saunders E."/>
            <person name="Schmutz J."/>
            <person name="Brettin T."/>
            <person name="Larimer F."/>
            <person name="Land M."/>
            <person name="Hauser L."/>
            <person name="Spring S."/>
            <person name="Rohde M."/>
            <person name="Kyrpides N.C."/>
            <person name="Ivanova N."/>
            <person name="Goker M."/>
            <person name="Beller H.R."/>
            <person name="Klenk H.P."/>
            <person name="Woyke T."/>
        </authorList>
    </citation>
    <scope>NUCLEOTIDE SEQUENCE [LARGE SCALE GENOMIC DNA]</scope>
    <source>
        <strain evidence="11">DSM 9187 / TA4</strain>
    </source>
</reference>
<dbReference type="PANTHER" id="PTHR24221:SF654">
    <property type="entry name" value="ATP-BINDING CASSETTE SUB-FAMILY B MEMBER 6"/>
    <property type="match status" value="1"/>
</dbReference>
<protein>
    <submittedName>
        <fullName evidence="10">Cyclic peptide transporter</fullName>
    </submittedName>
</protein>
<evidence type="ECO:0000256" key="3">
    <source>
        <dbReference type="ARBA" id="ARBA00022741"/>
    </source>
</evidence>
<evidence type="ECO:0000313" key="11">
    <source>
        <dbReference type="Proteomes" id="UP000009073"/>
    </source>
</evidence>
<evidence type="ECO:0000256" key="6">
    <source>
        <dbReference type="ARBA" id="ARBA00023136"/>
    </source>
</evidence>
<keyword evidence="6 7" id="KW-0472">Membrane</keyword>
<keyword evidence="4" id="KW-0067">ATP-binding</keyword>
<dbReference type="SUPFAM" id="SSF52540">
    <property type="entry name" value="P-loop containing nucleoside triphosphate hydrolases"/>
    <property type="match status" value="1"/>
</dbReference>
<dbReference type="OrthoDB" id="9760776at2"/>
<dbReference type="SUPFAM" id="SSF90123">
    <property type="entry name" value="ABC transporter transmembrane region"/>
    <property type="match status" value="1"/>
</dbReference>
<keyword evidence="11" id="KW-1185">Reference proteome</keyword>
<feature type="domain" description="ABC transmembrane type-1" evidence="9">
    <location>
        <begin position="15"/>
        <end position="291"/>
    </location>
</feature>
<dbReference type="InterPro" id="IPR003439">
    <property type="entry name" value="ABC_transporter-like_ATP-bd"/>
</dbReference>
<dbReference type="GO" id="GO:0016887">
    <property type="term" value="F:ATP hydrolysis activity"/>
    <property type="evidence" value="ECO:0007669"/>
    <property type="project" value="InterPro"/>
</dbReference>
<dbReference type="PROSITE" id="PS00211">
    <property type="entry name" value="ABC_TRANSPORTER_1"/>
    <property type="match status" value="1"/>
</dbReference>
<dbReference type="InterPro" id="IPR027417">
    <property type="entry name" value="P-loop_NTPase"/>
</dbReference>
<dbReference type="PROSITE" id="PS50929">
    <property type="entry name" value="ABC_TM1F"/>
    <property type="match status" value="1"/>
</dbReference>
<feature type="transmembrane region" description="Helical" evidence="7">
    <location>
        <begin position="12"/>
        <end position="36"/>
    </location>
</feature>
<dbReference type="InterPro" id="IPR039421">
    <property type="entry name" value="Type_1_exporter"/>
</dbReference>
<dbReference type="PROSITE" id="PS50893">
    <property type="entry name" value="ABC_TRANSPORTER_2"/>
    <property type="match status" value="1"/>
</dbReference>
<dbReference type="SMART" id="SM00382">
    <property type="entry name" value="AAA"/>
    <property type="match status" value="1"/>
</dbReference>
<dbReference type="NCBIfam" id="TIGR01194">
    <property type="entry name" value="cyc_pep_trnsptr"/>
    <property type="match status" value="1"/>
</dbReference>
<dbReference type="NCBIfam" id="NF007813">
    <property type="entry name" value="PRK10522.1"/>
    <property type="match status" value="1"/>
</dbReference>
<dbReference type="HOGENOM" id="CLU_023671_1_0_6"/>
<feature type="transmembrane region" description="Helical" evidence="7">
    <location>
        <begin position="148"/>
        <end position="168"/>
    </location>
</feature>
<dbReference type="GO" id="GO:1904680">
    <property type="term" value="F:peptide transmembrane transporter activity"/>
    <property type="evidence" value="ECO:0007669"/>
    <property type="project" value="InterPro"/>
</dbReference>
<dbReference type="GO" id="GO:0005886">
    <property type="term" value="C:plasma membrane"/>
    <property type="evidence" value="ECO:0007669"/>
    <property type="project" value="UniProtKB-SubCell"/>
</dbReference>
<dbReference type="PANTHER" id="PTHR24221">
    <property type="entry name" value="ATP-BINDING CASSETTE SUB-FAMILY B"/>
    <property type="match status" value="1"/>
</dbReference>
<evidence type="ECO:0000256" key="7">
    <source>
        <dbReference type="SAM" id="Phobius"/>
    </source>
</evidence>
<gene>
    <name evidence="10" type="ordered locus">Tola_1489</name>
</gene>
<feature type="transmembrane region" description="Helical" evidence="7">
    <location>
        <begin position="121"/>
        <end position="142"/>
    </location>
</feature>
<name>C4LET6_TOLAT</name>
<feature type="domain" description="ABC transporter" evidence="8">
    <location>
        <begin position="323"/>
        <end position="550"/>
    </location>
</feature>
<dbReference type="GO" id="GO:0140359">
    <property type="term" value="F:ABC-type transporter activity"/>
    <property type="evidence" value="ECO:0007669"/>
    <property type="project" value="InterPro"/>
</dbReference>
<evidence type="ECO:0000256" key="4">
    <source>
        <dbReference type="ARBA" id="ARBA00022840"/>
    </source>
</evidence>
<dbReference type="InterPro" id="IPR003593">
    <property type="entry name" value="AAA+_ATPase"/>
</dbReference>
<evidence type="ECO:0000256" key="5">
    <source>
        <dbReference type="ARBA" id="ARBA00022989"/>
    </source>
</evidence>
<proteinExistence type="predicted"/>
<dbReference type="Proteomes" id="UP000009073">
    <property type="component" value="Chromosome"/>
</dbReference>
<dbReference type="FunFam" id="3.40.50.300:FF:001035">
    <property type="entry name" value="ABC transporter ATP-binding protein YojI"/>
    <property type="match status" value="1"/>
</dbReference>
<dbReference type="Gene3D" id="1.20.1560.10">
    <property type="entry name" value="ABC transporter type 1, transmembrane domain"/>
    <property type="match status" value="1"/>
</dbReference>
<dbReference type="InterPro" id="IPR005898">
    <property type="entry name" value="Cyc_pep_transpt_SyrD/YojI"/>
</dbReference>
<dbReference type="InterPro" id="IPR011527">
    <property type="entry name" value="ABC1_TM_dom"/>
</dbReference>
<evidence type="ECO:0000259" key="9">
    <source>
        <dbReference type="PROSITE" id="PS50929"/>
    </source>
</evidence>
<accession>C4LET6</accession>
<keyword evidence="2 7" id="KW-0812">Transmembrane</keyword>
<dbReference type="CDD" id="cd03228">
    <property type="entry name" value="ABCC_MRP_Like"/>
    <property type="match status" value="1"/>
</dbReference>
<evidence type="ECO:0000259" key="8">
    <source>
        <dbReference type="PROSITE" id="PS50893"/>
    </source>
</evidence>
<evidence type="ECO:0000256" key="2">
    <source>
        <dbReference type="ARBA" id="ARBA00022692"/>
    </source>
</evidence>
<dbReference type="EMBL" id="CP001616">
    <property type="protein sequence ID" value="ACQ93103.1"/>
    <property type="molecule type" value="Genomic_DNA"/>
</dbReference>
<comment type="subcellular location">
    <subcellularLocation>
        <location evidence="1">Cell membrane</location>
        <topology evidence="1">Multi-pass membrane protein</topology>
    </subcellularLocation>
</comment>
<dbReference type="InterPro" id="IPR036640">
    <property type="entry name" value="ABC1_TM_sf"/>
</dbReference>
<dbReference type="Pfam" id="PF00005">
    <property type="entry name" value="ABC_tran"/>
    <property type="match status" value="1"/>
</dbReference>
<keyword evidence="5 7" id="KW-1133">Transmembrane helix</keyword>
<organism evidence="10 11">
    <name type="scientific">Tolumonas auensis (strain DSM 9187 / NBRC 110442 / TA 4)</name>
    <dbReference type="NCBI Taxonomy" id="595494"/>
    <lineage>
        <taxon>Bacteria</taxon>
        <taxon>Pseudomonadati</taxon>
        <taxon>Pseudomonadota</taxon>
        <taxon>Gammaproteobacteria</taxon>
        <taxon>Aeromonadales</taxon>
        <taxon>Aeromonadaceae</taxon>
        <taxon>Tolumonas</taxon>
    </lineage>
</organism>
<sequence>MDLLRVVYRHYRLPFIGILLLSLASAGLGISVIAFINRYLIEHISEPMMVLPQFLGLVLLLMAITLASQLSMTTLGHYFVYQLRNKIIKQILDTDIIRLEQLGSAKLQASLSSDIRNITIAFVRLPELIQGVILTIGAAAYLSWLSPGILAVTAISLIITILGSWYLVSHVYRHLNHVRTAEDQLYKNYQSVIDGRNELALNRDRAKALYELTYQTNASTYRRHIILADTFHLSAVNWSNIMMLAAIGLVFFLANSLGWANSNVAATFSLTLLFLRTPLLQAVGAIPTLLSAQVAFNQLRSLELAEYETGFEVNRIKSSWQTLEFREVHFQYPQTDDKPGFDVGPISLTIHNGEQLFLIGGNGSGKSTFAKLLTGLYTPSSGSVLLDGAMIDIANRQAYRQLFSSVFTDFHLFDELLGPKGEQADPALVEIWLNHLNMKEKLNFDGERITNIQLSQGQKKRLALLLAIAEERDFVLLDEWAADQDPQFRRVFYHELLNYLREMGKTVLAISHDDHYFEKADRLIEMNKGKLTELSGQERALASQDAVSKLG</sequence>